<dbReference type="PATRIC" id="fig|717959.3.peg.904"/>
<proteinExistence type="predicted"/>
<keyword evidence="2" id="KW-1185">Reference proteome</keyword>
<reference evidence="1 2" key="2">
    <citation type="submission" date="2010-03" db="EMBL/GenBank/DDBJ databases">
        <authorList>
            <person name="Pajon A."/>
        </authorList>
    </citation>
    <scope>NUCLEOTIDE SEQUENCE [LARGE SCALE GENOMIC DNA]</scope>
    <source>
        <strain evidence="1 2">WAL 8301</strain>
    </source>
</reference>
<gene>
    <name evidence="1" type="ORF">AL1_24120</name>
</gene>
<protein>
    <submittedName>
        <fullName evidence="1">Uncharacterized protein</fullName>
    </submittedName>
</protein>
<dbReference type="STRING" id="717959.AL1_24120"/>
<evidence type="ECO:0000313" key="1">
    <source>
        <dbReference type="EMBL" id="CBK64647.1"/>
    </source>
</evidence>
<dbReference type="Proteomes" id="UP000008794">
    <property type="component" value="Chromosome"/>
</dbReference>
<dbReference type="EMBL" id="FP929032">
    <property type="protein sequence ID" value="CBK64647.1"/>
    <property type="molecule type" value="Genomic_DNA"/>
</dbReference>
<dbReference type="AlphaFoldDB" id="D4INY5"/>
<accession>D4INY5</accession>
<reference evidence="1 2" key="1">
    <citation type="submission" date="2010-03" db="EMBL/GenBank/DDBJ databases">
        <title>The genome sequence of Alistipes shahii WAL 8301.</title>
        <authorList>
            <consortium name="metaHIT consortium -- http://www.metahit.eu/"/>
            <person name="Pajon A."/>
            <person name="Turner K."/>
            <person name="Parkhill J."/>
        </authorList>
    </citation>
    <scope>NUCLEOTIDE SEQUENCE [LARGE SCALE GENOMIC DNA]</scope>
    <source>
        <strain evidence="1 2">WAL 8301</strain>
    </source>
</reference>
<evidence type="ECO:0000313" key="2">
    <source>
        <dbReference type="Proteomes" id="UP000008794"/>
    </source>
</evidence>
<sequence>MTVVGEWVRNIPQAADVGFLQPLLKKSELKNQARENPA</sequence>
<dbReference type="KEGG" id="ash:AL1_24120"/>
<dbReference type="HOGENOM" id="CLU_3323691_0_0_10"/>
<organism evidence="1 2">
    <name type="scientific">Alistipes shahii WAL 8301</name>
    <dbReference type="NCBI Taxonomy" id="717959"/>
    <lineage>
        <taxon>Bacteria</taxon>
        <taxon>Pseudomonadati</taxon>
        <taxon>Bacteroidota</taxon>
        <taxon>Bacteroidia</taxon>
        <taxon>Bacteroidales</taxon>
        <taxon>Rikenellaceae</taxon>
        <taxon>Alistipes</taxon>
    </lineage>
</organism>
<name>D4INY5_9BACT</name>